<feature type="transmembrane region" description="Helical" evidence="1">
    <location>
        <begin position="298"/>
        <end position="321"/>
    </location>
</feature>
<feature type="transmembrane region" description="Helical" evidence="1">
    <location>
        <begin position="162"/>
        <end position="183"/>
    </location>
</feature>
<name>A0A427A0C3_ENSVE</name>
<reference evidence="2 3" key="1">
    <citation type="journal article" date="2014" name="Agronomy (Basel)">
        <title>A Draft Genome Sequence for Ensete ventricosum, the Drought-Tolerant Tree Against Hunger.</title>
        <authorList>
            <person name="Harrison J."/>
            <person name="Moore K.A."/>
            <person name="Paszkiewicz K."/>
            <person name="Jones T."/>
            <person name="Grant M."/>
            <person name="Ambacheew D."/>
            <person name="Muzemil S."/>
            <person name="Studholme D.J."/>
        </authorList>
    </citation>
    <scope>NUCLEOTIDE SEQUENCE [LARGE SCALE GENOMIC DNA]</scope>
</reference>
<evidence type="ECO:0000313" key="2">
    <source>
        <dbReference type="EMBL" id="RRT69654.1"/>
    </source>
</evidence>
<keyword evidence="1" id="KW-0472">Membrane</keyword>
<keyword evidence="1" id="KW-0812">Transmembrane</keyword>
<dbReference type="AlphaFoldDB" id="A0A427A0C3"/>
<organism evidence="2 3">
    <name type="scientific">Ensete ventricosum</name>
    <name type="common">Abyssinian banana</name>
    <name type="synonym">Musa ensete</name>
    <dbReference type="NCBI Taxonomy" id="4639"/>
    <lineage>
        <taxon>Eukaryota</taxon>
        <taxon>Viridiplantae</taxon>
        <taxon>Streptophyta</taxon>
        <taxon>Embryophyta</taxon>
        <taxon>Tracheophyta</taxon>
        <taxon>Spermatophyta</taxon>
        <taxon>Magnoliopsida</taxon>
        <taxon>Liliopsida</taxon>
        <taxon>Zingiberales</taxon>
        <taxon>Musaceae</taxon>
        <taxon>Ensete</taxon>
    </lineage>
</organism>
<feature type="transmembrane region" description="Helical" evidence="1">
    <location>
        <begin position="327"/>
        <end position="354"/>
    </location>
</feature>
<gene>
    <name evidence="2" type="ORF">B296_00013765</name>
</gene>
<dbReference type="Proteomes" id="UP000287651">
    <property type="component" value="Unassembled WGS sequence"/>
</dbReference>
<comment type="caution">
    <text evidence="2">The sequence shown here is derived from an EMBL/GenBank/DDBJ whole genome shotgun (WGS) entry which is preliminary data.</text>
</comment>
<dbReference type="EMBL" id="AMZH03004275">
    <property type="protein sequence ID" value="RRT69654.1"/>
    <property type="molecule type" value="Genomic_DNA"/>
</dbReference>
<feature type="transmembrane region" description="Helical" evidence="1">
    <location>
        <begin position="204"/>
        <end position="225"/>
    </location>
</feature>
<dbReference type="PANTHER" id="PTHR34116">
    <property type="entry name" value="PLASMINOGEN ACTIVATOR INHIBITOR"/>
    <property type="match status" value="1"/>
</dbReference>
<keyword evidence="1" id="KW-1133">Transmembrane helix</keyword>
<feature type="transmembrane region" description="Helical" evidence="1">
    <location>
        <begin position="123"/>
        <end position="142"/>
    </location>
</feature>
<evidence type="ECO:0000313" key="3">
    <source>
        <dbReference type="Proteomes" id="UP000287651"/>
    </source>
</evidence>
<protein>
    <submittedName>
        <fullName evidence="2">Uncharacterized protein</fullName>
    </submittedName>
</protein>
<proteinExistence type="predicted"/>
<evidence type="ECO:0000256" key="1">
    <source>
        <dbReference type="SAM" id="Phobius"/>
    </source>
</evidence>
<dbReference type="PANTHER" id="PTHR34116:SF2">
    <property type="entry name" value="THH1_TOM1_TOM3 DOMAIN-CONTAINING PROTEIN"/>
    <property type="match status" value="1"/>
</dbReference>
<feature type="transmembrane region" description="Helical" evidence="1">
    <location>
        <begin position="265"/>
        <end position="286"/>
    </location>
</feature>
<sequence length="459" mass="51022">MPPRLGGPTKTPNWTPSHLTAGDRLSAANKPNALSLSLSPLPTSDSLWLVLFVPRTPESPRPVARSGFPSSELSSDVRFARFDPVVRALECLRFRVLPISSFDCSGCRDVCYRFADWTPLSSLYVQVVVVGGVFFLSEIARLSVLKGSLFSSITWQRNVCKLYILFNLGFSEPSIFLILVFLLRASLLKRELGALNQGWNKKTIGHVFLFCLPISIMQCIVVFVGPKLFDKKMGDGRANKATYFVKASVLIGDECVCTYPLFSTILLGIFHAALISYALFIGMHVLSSAINKRLLWRLYLLVSSVIFSLPVRVLLLSFSVLPHPGNLAFELIVFLAFLVMLFCTVIGIIILVYFPVEDSMAVRDLEERRMEGMPYDDYYYDSASLVANQGCPDTRRNSDASTKQSSISFRTMIKDETPGSDGFDETSLSFHGALQIGSLSGFSPSPARPMIPLREVPRY</sequence>
<accession>A0A427A0C3</accession>